<dbReference type="FunFam" id="3.30.70.100:FF:000001">
    <property type="entry name" value="ATPase copper transporting beta"/>
    <property type="match status" value="1"/>
</dbReference>
<evidence type="ECO:0000259" key="2">
    <source>
        <dbReference type="PROSITE" id="PS50846"/>
    </source>
</evidence>
<accession>E6QS90</accession>
<dbReference type="Gene3D" id="3.30.70.100">
    <property type="match status" value="1"/>
</dbReference>
<dbReference type="PANTHER" id="PTHR22814:SF287">
    <property type="entry name" value="COPPER TRANSPORT PROTEIN ATX1"/>
    <property type="match status" value="1"/>
</dbReference>
<sequence length="68" mass="7106">MHETTLQISGMTCNHCVMSVTRTLQKVPGVENVQVDLAEGEAVVRGNASVEAMVAAVKATGYGAEVES</sequence>
<dbReference type="Pfam" id="PF00403">
    <property type="entry name" value="HMA"/>
    <property type="match status" value="1"/>
</dbReference>
<feature type="domain" description="HMA" evidence="2">
    <location>
        <begin position="2"/>
        <end position="65"/>
    </location>
</feature>
<evidence type="ECO:0000256" key="1">
    <source>
        <dbReference type="ARBA" id="ARBA00022723"/>
    </source>
</evidence>
<dbReference type="EMBL" id="CABR01000070">
    <property type="protein sequence ID" value="CBI10112.1"/>
    <property type="molecule type" value="Genomic_DNA"/>
</dbReference>
<dbReference type="InterPro" id="IPR006121">
    <property type="entry name" value="HMA_dom"/>
</dbReference>
<dbReference type="PROSITE" id="PS01047">
    <property type="entry name" value="HMA_1"/>
    <property type="match status" value="1"/>
</dbReference>
<dbReference type="InterPro" id="IPR036163">
    <property type="entry name" value="HMA_dom_sf"/>
</dbReference>
<dbReference type="AlphaFoldDB" id="E6QS90"/>
<dbReference type="GO" id="GO:0046872">
    <property type="term" value="F:metal ion binding"/>
    <property type="evidence" value="ECO:0007669"/>
    <property type="project" value="UniProtKB-KW"/>
</dbReference>
<keyword evidence="1" id="KW-0479">Metal-binding</keyword>
<dbReference type="SUPFAM" id="SSF55008">
    <property type="entry name" value="HMA, heavy metal-associated domain"/>
    <property type="match status" value="1"/>
</dbReference>
<dbReference type="PROSITE" id="PS50846">
    <property type="entry name" value="HMA_2"/>
    <property type="match status" value="1"/>
</dbReference>
<name>E6QS90_9ZZZZ</name>
<reference evidence="3" key="1">
    <citation type="submission" date="2009-10" db="EMBL/GenBank/DDBJ databases">
        <title>Diversity of trophic interactions inside an arsenic-rich microbial ecosystem.</title>
        <authorList>
            <person name="Bertin P.N."/>
            <person name="Heinrich-Salmeron A."/>
            <person name="Pelletier E."/>
            <person name="Goulhen-Chollet F."/>
            <person name="Arsene-Ploetze F."/>
            <person name="Gallien S."/>
            <person name="Calteau A."/>
            <person name="Vallenet D."/>
            <person name="Casiot C."/>
            <person name="Chane-Woon-Ming B."/>
            <person name="Giloteaux L."/>
            <person name="Barakat M."/>
            <person name="Bonnefoy V."/>
            <person name="Bruneel O."/>
            <person name="Chandler M."/>
            <person name="Cleiss J."/>
            <person name="Duran R."/>
            <person name="Elbaz-Poulichet F."/>
            <person name="Fonknechten N."/>
            <person name="Lauga B."/>
            <person name="Mornico D."/>
            <person name="Ortet P."/>
            <person name="Schaeffer C."/>
            <person name="Siguier P."/>
            <person name="Alexander Thil Smith A."/>
            <person name="Van Dorsselaer A."/>
            <person name="Weissenbach J."/>
            <person name="Medigue C."/>
            <person name="Le Paslier D."/>
        </authorList>
    </citation>
    <scope>NUCLEOTIDE SEQUENCE</scope>
</reference>
<organism evidence="3">
    <name type="scientific">mine drainage metagenome</name>
    <dbReference type="NCBI Taxonomy" id="410659"/>
    <lineage>
        <taxon>unclassified sequences</taxon>
        <taxon>metagenomes</taxon>
        <taxon>ecological metagenomes</taxon>
    </lineage>
</organism>
<proteinExistence type="predicted"/>
<dbReference type="CDD" id="cd00371">
    <property type="entry name" value="HMA"/>
    <property type="match status" value="1"/>
</dbReference>
<dbReference type="PANTHER" id="PTHR22814">
    <property type="entry name" value="COPPER TRANSPORT PROTEIN ATOX1-RELATED"/>
    <property type="match status" value="1"/>
</dbReference>
<evidence type="ECO:0000313" key="3">
    <source>
        <dbReference type="EMBL" id="CBI10112.1"/>
    </source>
</evidence>
<dbReference type="InterPro" id="IPR017969">
    <property type="entry name" value="Heavy-metal-associated_CS"/>
</dbReference>
<protein>
    <submittedName>
        <fullName evidence="3">Putative Copper-exporting ATPase-fragment CopA</fullName>
    </submittedName>
</protein>
<gene>
    <name evidence="3" type="ORF">CARN7_0874</name>
</gene>
<comment type="caution">
    <text evidence="3">The sequence shown here is derived from an EMBL/GenBank/DDBJ whole genome shotgun (WGS) entry which is preliminary data.</text>
</comment>